<dbReference type="AlphaFoldDB" id="A0A8J2ULG3"/>
<gene>
    <name evidence="2" type="ORF">GCM10007205_08250</name>
</gene>
<evidence type="ECO:0000256" key="1">
    <source>
        <dbReference type="SAM" id="SignalP"/>
    </source>
</evidence>
<dbReference type="Pfam" id="PF10670">
    <property type="entry name" value="DUF4198"/>
    <property type="match status" value="1"/>
</dbReference>
<protein>
    <recommendedName>
        <fullName evidence="4">Cobalt ABC transporter substrate-binding protein</fullName>
    </recommendedName>
</protein>
<comment type="caution">
    <text evidence="2">The sequence shown here is derived from an EMBL/GenBank/DDBJ whole genome shotgun (WGS) entry which is preliminary data.</text>
</comment>
<keyword evidence="3" id="KW-1185">Reference proteome</keyword>
<evidence type="ECO:0000313" key="3">
    <source>
        <dbReference type="Proteomes" id="UP000620266"/>
    </source>
</evidence>
<dbReference type="EMBL" id="BMCG01000002">
    <property type="protein sequence ID" value="GGC01392.1"/>
    <property type="molecule type" value="Genomic_DNA"/>
</dbReference>
<organism evidence="2 3">
    <name type="scientific">Oxalicibacterium flavum</name>
    <dbReference type="NCBI Taxonomy" id="179467"/>
    <lineage>
        <taxon>Bacteria</taxon>
        <taxon>Pseudomonadati</taxon>
        <taxon>Pseudomonadota</taxon>
        <taxon>Betaproteobacteria</taxon>
        <taxon>Burkholderiales</taxon>
        <taxon>Oxalobacteraceae</taxon>
        <taxon>Oxalicibacterium</taxon>
    </lineage>
</organism>
<dbReference type="Proteomes" id="UP000620266">
    <property type="component" value="Unassembled WGS sequence"/>
</dbReference>
<evidence type="ECO:0000313" key="2">
    <source>
        <dbReference type="EMBL" id="GGC01392.1"/>
    </source>
</evidence>
<reference evidence="2" key="1">
    <citation type="journal article" date="2014" name="Int. J. Syst. Evol. Microbiol.">
        <title>Complete genome sequence of Corynebacterium casei LMG S-19264T (=DSM 44701T), isolated from a smear-ripened cheese.</title>
        <authorList>
            <consortium name="US DOE Joint Genome Institute (JGI-PGF)"/>
            <person name="Walter F."/>
            <person name="Albersmeier A."/>
            <person name="Kalinowski J."/>
            <person name="Ruckert C."/>
        </authorList>
    </citation>
    <scope>NUCLEOTIDE SEQUENCE</scope>
    <source>
        <strain evidence="2">CCM 7086</strain>
    </source>
</reference>
<proteinExistence type="predicted"/>
<feature type="chain" id="PRO_5035286915" description="Cobalt ABC transporter substrate-binding protein" evidence="1">
    <location>
        <begin position="22"/>
        <end position="239"/>
    </location>
</feature>
<dbReference type="InterPro" id="IPR019613">
    <property type="entry name" value="DUF4198"/>
</dbReference>
<evidence type="ECO:0008006" key="4">
    <source>
        <dbReference type="Google" id="ProtNLM"/>
    </source>
</evidence>
<reference evidence="2" key="2">
    <citation type="submission" date="2020-09" db="EMBL/GenBank/DDBJ databases">
        <authorList>
            <person name="Sun Q."/>
            <person name="Sedlacek I."/>
        </authorList>
    </citation>
    <scope>NUCLEOTIDE SEQUENCE</scope>
    <source>
        <strain evidence="2">CCM 7086</strain>
    </source>
</reference>
<name>A0A8J2ULG3_9BURK</name>
<dbReference type="RefSeq" id="WP_188394934.1">
    <property type="nucleotide sequence ID" value="NZ_BMCG01000002.1"/>
</dbReference>
<accession>A0A8J2ULG3</accession>
<sequence>MKRLALLPLVSALLFAGSAQAHQVWLEQNDKGANLYFGEFGDNLREASPGLLDKFVKPTATLAGAKGEQQLSLNKTSNAFALSGRAGKNETIFAEEASYPVIERKDGDKVVSRMVWTPAARLVTSNAAVEPKLTLDIVPTGKEGEFKVTYKGEPLAKTKVGIIVQSGWGKEGWTDEQGIVSFDRPWQGTYVLEVHHTDKTPGERNGEKYDVASFVTTLSLNQPSGLKAVPAGPAATPNK</sequence>
<feature type="signal peptide" evidence="1">
    <location>
        <begin position="1"/>
        <end position="21"/>
    </location>
</feature>
<keyword evidence="1" id="KW-0732">Signal</keyword>